<comment type="catalytic activity">
    <reaction evidence="5">
        <text>diphthine-[translation elongation factor 2] + NH4(+) + ATP = diphthamide-[translation elongation factor 2] + AMP + diphosphate + H(+)</text>
        <dbReference type="Rhea" id="RHEA:19753"/>
        <dbReference type="Rhea" id="RHEA-COMP:10172"/>
        <dbReference type="Rhea" id="RHEA-COMP:10174"/>
        <dbReference type="ChEBI" id="CHEBI:15378"/>
        <dbReference type="ChEBI" id="CHEBI:16692"/>
        <dbReference type="ChEBI" id="CHEBI:28938"/>
        <dbReference type="ChEBI" id="CHEBI:30616"/>
        <dbReference type="ChEBI" id="CHEBI:33019"/>
        <dbReference type="ChEBI" id="CHEBI:82696"/>
        <dbReference type="ChEBI" id="CHEBI:456215"/>
        <dbReference type="EC" id="6.3.1.14"/>
    </reaction>
</comment>
<dbReference type="InterPro" id="IPR002761">
    <property type="entry name" value="Diphthami_syn_dom"/>
</dbReference>
<dbReference type="PANTHER" id="PTHR12196">
    <property type="entry name" value="DOMAIN OF UNKNOWN FUNCTION 71 DUF71 -CONTAINING PROTEIN"/>
    <property type="match status" value="1"/>
</dbReference>
<dbReference type="FunFam" id="3.40.50.620:FF:000145">
    <property type="entry name" value="ATP-binding domain containing protein"/>
    <property type="match status" value="1"/>
</dbReference>
<evidence type="ECO:0000256" key="3">
    <source>
        <dbReference type="ARBA" id="ARBA00029814"/>
    </source>
</evidence>
<proteinExistence type="predicted"/>
<protein>
    <recommendedName>
        <fullName evidence="2">Diphthine--ammonia ligase</fullName>
        <ecNumber evidence="1">6.3.1.14</ecNumber>
    </recommendedName>
    <alternativeName>
        <fullName evidence="3">Diphthamide synthase</fullName>
    </alternativeName>
    <alternativeName>
        <fullName evidence="4">Diphthamide synthetase</fullName>
    </alternativeName>
</protein>
<gene>
    <name evidence="7" type="ORF">M408DRAFT_22924</name>
</gene>
<dbReference type="EMBL" id="KN824288">
    <property type="protein sequence ID" value="KIM29595.1"/>
    <property type="molecule type" value="Genomic_DNA"/>
</dbReference>
<dbReference type="CDD" id="cd01994">
    <property type="entry name" value="AANH_PF0828-like"/>
    <property type="match status" value="1"/>
</dbReference>
<name>A0A0C3AYL7_SERVB</name>
<dbReference type="OrthoDB" id="686384at2759"/>
<dbReference type="NCBIfam" id="TIGR00290">
    <property type="entry name" value="MJ0570_dom"/>
    <property type="match status" value="1"/>
</dbReference>
<dbReference type="Pfam" id="PF01042">
    <property type="entry name" value="Ribonuc_L-PSP"/>
    <property type="match status" value="1"/>
</dbReference>
<reference evidence="8" key="2">
    <citation type="submission" date="2015-01" db="EMBL/GenBank/DDBJ databases">
        <title>Evolutionary Origins and Diversification of the Mycorrhizal Mutualists.</title>
        <authorList>
            <consortium name="DOE Joint Genome Institute"/>
            <consortium name="Mycorrhizal Genomics Consortium"/>
            <person name="Kohler A."/>
            <person name="Kuo A."/>
            <person name="Nagy L.G."/>
            <person name="Floudas D."/>
            <person name="Copeland A."/>
            <person name="Barry K.W."/>
            <person name="Cichocki N."/>
            <person name="Veneault-Fourrey C."/>
            <person name="LaButti K."/>
            <person name="Lindquist E.A."/>
            <person name="Lipzen A."/>
            <person name="Lundell T."/>
            <person name="Morin E."/>
            <person name="Murat C."/>
            <person name="Riley R."/>
            <person name="Ohm R."/>
            <person name="Sun H."/>
            <person name="Tunlid A."/>
            <person name="Henrissat B."/>
            <person name="Grigoriev I.V."/>
            <person name="Hibbett D.S."/>
            <person name="Martin F."/>
        </authorList>
    </citation>
    <scope>NUCLEOTIDE SEQUENCE [LARGE SCALE GENOMIC DNA]</scope>
    <source>
        <strain evidence="8">MAFF 305830</strain>
    </source>
</reference>
<dbReference type="EC" id="6.3.1.14" evidence="1"/>
<dbReference type="AlphaFoldDB" id="A0A0C3AYL7"/>
<evidence type="ECO:0000256" key="1">
    <source>
        <dbReference type="ARBA" id="ARBA00012089"/>
    </source>
</evidence>
<evidence type="ECO:0000256" key="5">
    <source>
        <dbReference type="ARBA" id="ARBA00048108"/>
    </source>
</evidence>
<keyword evidence="8" id="KW-1185">Reference proteome</keyword>
<dbReference type="GO" id="GO:0017183">
    <property type="term" value="P:protein histidyl modification to diphthamide"/>
    <property type="evidence" value="ECO:0007669"/>
    <property type="project" value="TreeGrafter"/>
</dbReference>
<dbReference type="InterPro" id="IPR006175">
    <property type="entry name" value="YjgF/YER057c/UK114"/>
</dbReference>
<dbReference type="InterPro" id="IPR030662">
    <property type="entry name" value="DPH6/MJ0570"/>
</dbReference>
<organism evidence="7 8">
    <name type="scientific">Serendipita vermifera MAFF 305830</name>
    <dbReference type="NCBI Taxonomy" id="933852"/>
    <lineage>
        <taxon>Eukaryota</taxon>
        <taxon>Fungi</taxon>
        <taxon>Dikarya</taxon>
        <taxon>Basidiomycota</taxon>
        <taxon>Agaricomycotina</taxon>
        <taxon>Agaricomycetes</taxon>
        <taxon>Sebacinales</taxon>
        <taxon>Serendipitaceae</taxon>
        <taxon>Serendipita</taxon>
    </lineage>
</organism>
<feature type="domain" description="Diphthamide synthase" evidence="6">
    <location>
        <begin position="116"/>
        <end position="188"/>
    </location>
</feature>
<dbReference type="STRING" id="933852.A0A0C3AYL7"/>
<accession>A0A0C3AYL7</accession>
<dbReference type="Proteomes" id="UP000054097">
    <property type="component" value="Unassembled WGS sequence"/>
</dbReference>
<dbReference type="SUPFAM" id="SSF55298">
    <property type="entry name" value="YjgF-like"/>
    <property type="match status" value="2"/>
</dbReference>
<dbReference type="GO" id="GO:0017178">
    <property type="term" value="F:diphthine-ammonia ligase activity"/>
    <property type="evidence" value="ECO:0007669"/>
    <property type="project" value="UniProtKB-EC"/>
</dbReference>
<dbReference type="HOGENOM" id="CLU_010289_2_1_1"/>
<feature type="domain" description="Diphthamide synthase" evidence="6">
    <location>
        <begin position="190"/>
        <end position="237"/>
    </location>
</feature>
<evidence type="ECO:0000256" key="4">
    <source>
        <dbReference type="ARBA" id="ARBA00031552"/>
    </source>
</evidence>
<evidence type="ECO:0000256" key="2">
    <source>
        <dbReference type="ARBA" id="ARBA00018426"/>
    </source>
</evidence>
<dbReference type="Gene3D" id="3.40.50.620">
    <property type="entry name" value="HUPs"/>
    <property type="match status" value="1"/>
</dbReference>
<dbReference type="SUPFAM" id="SSF52402">
    <property type="entry name" value="Adenine nucleotide alpha hydrolases-like"/>
    <property type="match status" value="1"/>
</dbReference>
<dbReference type="InterPro" id="IPR035959">
    <property type="entry name" value="RutC-like_sf"/>
</dbReference>
<reference evidence="7 8" key="1">
    <citation type="submission" date="2014-04" db="EMBL/GenBank/DDBJ databases">
        <authorList>
            <consortium name="DOE Joint Genome Institute"/>
            <person name="Kuo A."/>
            <person name="Zuccaro A."/>
            <person name="Kohler A."/>
            <person name="Nagy L.G."/>
            <person name="Floudas D."/>
            <person name="Copeland A."/>
            <person name="Barry K.W."/>
            <person name="Cichocki N."/>
            <person name="Veneault-Fourrey C."/>
            <person name="LaButti K."/>
            <person name="Lindquist E.A."/>
            <person name="Lipzen A."/>
            <person name="Lundell T."/>
            <person name="Morin E."/>
            <person name="Murat C."/>
            <person name="Sun H."/>
            <person name="Tunlid A."/>
            <person name="Henrissat B."/>
            <person name="Grigoriev I.V."/>
            <person name="Hibbett D.S."/>
            <person name="Martin F."/>
            <person name="Nordberg H.P."/>
            <person name="Cantor M.N."/>
            <person name="Hua S.X."/>
        </authorList>
    </citation>
    <scope>NUCLEOTIDE SEQUENCE [LARGE SCALE GENOMIC DNA]</scope>
    <source>
        <strain evidence="7 8">MAFF 305830</strain>
    </source>
</reference>
<dbReference type="PANTHER" id="PTHR12196:SF2">
    <property type="entry name" value="DIPHTHINE--AMMONIA LIGASE"/>
    <property type="match status" value="1"/>
</dbReference>
<dbReference type="Gene3D" id="3.30.1330.40">
    <property type="entry name" value="RutC-like"/>
    <property type="match status" value="2"/>
</dbReference>
<evidence type="ECO:0000313" key="8">
    <source>
        <dbReference type="Proteomes" id="UP000054097"/>
    </source>
</evidence>
<dbReference type="InterPro" id="IPR014729">
    <property type="entry name" value="Rossmann-like_a/b/a_fold"/>
</dbReference>
<dbReference type="Pfam" id="PF01902">
    <property type="entry name" value="Diphthami_syn_2"/>
    <property type="match status" value="2"/>
</dbReference>
<sequence length="685" mass="75132">MKFVALLSGGKDSCFNITHCQINGHELVAAASLRPREGIGKSGHVRKGRPNNNNSDELDSYLYQTVGQDAIEFVAQALGVPLHRRVITGTAVQMENEYGTRKGVSESTDQAVDGDETEDMFQLLKDVLERHPEVQAVSVGAILSSYQRIRVEHVCRRLGLTSLSYLWQRDQGELLQEMVDSGVNAVLIKNARFGSHICGEGGEYESLTLDCPAFTKRILITESETVIHEDKGFATVAYWRIKSADIQEKLDSEQPLLSLTMPPLLDGISKPIYEAALAVDNEAKLSTPSEFRPTGALSASISRRGRWISIGSVYGTHKDSLTIEEETKLCFENLKGIIRYVMLNRELIGPPALLSQQGSDFTAIVHINALLSSMDTFIAFNRVYSQMFGTSPPARACVAVCLPSPHRVALECIAYVCASPSERFALHVQGVSYWAPANIGPYSQAIGIDGFFHVSGQIGLVPSSMVLPAPLDVPKEAALSLQHVRRIAQVLPLTSSADDCPLYLGLIVWFTLKETLPALATSIRLAMEANSSKSTSDIDRPPVLFVVPVDLPKGAAVEIQTIFQAVHTPDEESPSLTSIINMKGDANVRRESCQLNNGRVFDILWLNKCAFGDALKYLHESSATFKPLSSRVYCRIEPPQQLIDDLRHESAVTVIPVRGVFCMPTLERSVPVSWDLAIVSLVLES</sequence>
<evidence type="ECO:0000313" key="7">
    <source>
        <dbReference type="EMBL" id="KIM29595.1"/>
    </source>
</evidence>
<dbReference type="Gene3D" id="3.90.1490.10">
    <property type="entry name" value="putative n-type atp pyrophosphatase, domain 2"/>
    <property type="match status" value="1"/>
</dbReference>
<evidence type="ECO:0000259" key="6">
    <source>
        <dbReference type="Pfam" id="PF01902"/>
    </source>
</evidence>